<keyword evidence="7" id="KW-1185">Reference proteome</keyword>
<dbReference type="Proteomes" id="UP001073053">
    <property type="component" value="Unassembled WGS sequence"/>
</dbReference>
<dbReference type="Pfam" id="PF11151">
    <property type="entry name" value="DUF2929"/>
    <property type="match status" value="1"/>
</dbReference>
<reference evidence="4" key="3">
    <citation type="submission" date="2022-12" db="EMBL/GenBank/DDBJ databases">
        <title>Genomic of Bacillus halotolerans.</title>
        <authorList>
            <person name="Xu G."/>
            <person name="Ding Y."/>
        </authorList>
    </citation>
    <scope>NUCLEOTIDE SEQUENCE</scope>
    <source>
        <strain evidence="4">B13</strain>
    </source>
</reference>
<evidence type="ECO:0000313" key="3">
    <source>
        <dbReference type="EMBL" id="PLS06086.1"/>
    </source>
</evidence>
<evidence type="ECO:0000256" key="1">
    <source>
        <dbReference type="SAM" id="Phobius"/>
    </source>
</evidence>
<dbReference type="InterPro" id="IPR021324">
    <property type="entry name" value="DUF2929"/>
</dbReference>
<reference evidence="2" key="2">
    <citation type="submission" date="2022-02" db="EMBL/GenBank/DDBJ databases">
        <title>Crop Bioprotection Bacillus Genome Sequencing.</title>
        <authorList>
            <person name="Dunlap C."/>
        </authorList>
    </citation>
    <scope>NUCLEOTIDE SEQUENCE</scope>
    <source>
        <strain evidence="2">EC49O2N-C10</strain>
    </source>
</reference>
<evidence type="ECO:0000313" key="7">
    <source>
        <dbReference type="Proteomes" id="UP001164713"/>
    </source>
</evidence>
<protein>
    <submittedName>
        <fullName evidence="3">DUF2929 domain-containing protein</fullName>
    </submittedName>
    <submittedName>
        <fullName evidence="2">YjzD family protein</fullName>
    </submittedName>
</protein>
<dbReference type="AlphaFoldDB" id="A0A9Q4EHC2"/>
<reference evidence="3 5" key="1">
    <citation type="submission" date="2017-12" db="EMBL/GenBank/DDBJ databases">
        <title>Comparative Functional Genomics of Dry Heat Resistant strains isolated from the Viking Spacecraft.</title>
        <authorList>
            <person name="Seuylemezian A."/>
            <person name="Cooper K."/>
            <person name="Vaishampayan P."/>
        </authorList>
    </citation>
    <scope>NUCLEOTIDE SEQUENCE [LARGE SCALE GENOMIC DNA]</scope>
    <source>
        <strain evidence="3 5">V48-19</strain>
    </source>
</reference>
<organism evidence="2 6">
    <name type="scientific">Bacillus halotolerans</name>
    <dbReference type="NCBI Taxonomy" id="260554"/>
    <lineage>
        <taxon>Bacteria</taxon>
        <taxon>Bacillati</taxon>
        <taxon>Bacillota</taxon>
        <taxon>Bacilli</taxon>
        <taxon>Bacillales</taxon>
        <taxon>Bacillaceae</taxon>
        <taxon>Bacillus</taxon>
    </lineage>
</organism>
<proteinExistence type="predicted"/>
<evidence type="ECO:0000313" key="6">
    <source>
        <dbReference type="Proteomes" id="UP001073053"/>
    </source>
</evidence>
<dbReference type="Proteomes" id="UP000234803">
    <property type="component" value="Unassembled WGS sequence"/>
</dbReference>
<dbReference type="EMBL" id="CP114066">
    <property type="protein sequence ID" value="WAT22525.1"/>
    <property type="molecule type" value="Genomic_DNA"/>
</dbReference>
<evidence type="ECO:0000313" key="4">
    <source>
        <dbReference type="EMBL" id="WAT22525.1"/>
    </source>
</evidence>
<dbReference type="RefSeq" id="WP_010333727.1">
    <property type="nucleotide sequence ID" value="NZ_ASJT01000030.1"/>
</dbReference>
<keyword evidence="1" id="KW-1133">Transmembrane helix</keyword>
<sequence length="61" mass="6831">MRFIIAFIWTFLLSHMACYLIASMNSVAYNFTTSSVIAVVLYVLIMALAAIMPMNNNASQH</sequence>
<keyword evidence="1" id="KW-0812">Transmembrane</keyword>
<dbReference type="Proteomes" id="UP001164713">
    <property type="component" value="Chromosome"/>
</dbReference>
<dbReference type="EMBL" id="PGUV01000011">
    <property type="protein sequence ID" value="PLS06086.1"/>
    <property type="molecule type" value="Genomic_DNA"/>
</dbReference>
<keyword evidence="1" id="KW-0472">Membrane</keyword>
<dbReference type="KEGG" id="bht:DIC78_03955"/>
<gene>
    <name evidence="3" type="ORF">CUU63_13545</name>
    <name evidence="2" type="ORF">MOF03_03235</name>
    <name evidence="4" type="ORF">O0R52_06070</name>
</gene>
<dbReference type="EMBL" id="JALAWA010000002">
    <property type="protein sequence ID" value="MCY9183675.1"/>
    <property type="molecule type" value="Genomic_DNA"/>
</dbReference>
<evidence type="ECO:0000313" key="5">
    <source>
        <dbReference type="Proteomes" id="UP000234803"/>
    </source>
</evidence>
<feature type="transmembrane region" description="Helical" evidence="1">
    <location>
        <begin position="32"/>
        <end position="52"/>
    </location>
</feature>
<dbReference type="GeneID" id="50134052"/>
<accession>A0A9Q4EHC2</accession>
<evidence type="ECO:0000313" key="2">
    <source>
        <dbReference type="EMBL" id="MCY9183675.1"/>
    </source>
</evidence>
<name>A0A9Q4EHC2_9BACI</name>